<reference evidence="13 14" key="1">
    <citation type="submission" date="2015-11" db="EMBL/GenBank/DDBJ databases">
        <title>Description and complete genome sequence of a novel strain predominating in hypersaline microbial mats and representing a new family of the Bacteriodetes phylum.</title>
        <authorList>
            <person name="Spring S."/>
            <person name="Bunk B."/>
            <person name="Sproer C."/>
            <person name="Klenk H.-P."/>
        </authorList>
    </citation>
    <scope>NUCLEOTIDE SEQUENCE [LARGE SCALE GENOMIC DNA]</scope>
    <source>
        <strain evidence="13 14">L21-Spi-D4</strain>
    </source>
</reference>
<evidence type="ECO:0000256" key="2">
    <source>
        <dbReference type="ARBA" id="ARBA00022692"/>
    </source>
</evidence>
<dbReference type="SUPFAM" id="SSF50998">
    <property type="entry name" value="Quinoprotein alcohol dehydrogenase-like"/>
    <property type="match status" value="1"/>
</dbReference>
<feature type="domain" description="PAS" evidence="10">
    <location>
        <begin position="818"/>
        <end position="888"/>
    </location>
</feature>
<evidence type="ECO:0000256" key="4">
    <source>
        <dbReference type="ARBA" id="ARBA00022989"/>
    </source>
</evidence>
<evidence type="ECO:0000256" key="5">
    <source>
        <dbReference type="ARBA" id="ARBA00023136"/>
    </source>
</evidence>
<dbReference type="CDD" id="cd00130">
    <property type="entry name" value="PAS"/>
    <property type="match status" value="2"/>
</dbReference>
<dbReference type="InterPro" id="IPR035965">
    <property type="entry name" value="PAS-like_dom_sf"/>
</dbReference>
<dbReference type="EC" id="4.6.1.1" evidence="13"/>
<sequence length="1302" mass="148188">MTRFLAFIALIFVFLNHGFGQVLNFRTFFVDDGLAQSQVTAIDDDQCGNIWLATYGGGIDCFDGREFKNYGLAQGMSHHQVLDLYVDQNDAVWCALQRGGVNVISNDKVKRLMLPELTKTAMVQITGNQNSVFTASEKGSIYKAIGDTALSLIHAFGNATITDLCFFENQLLVATLEKGIWIYKNNQMELLSDISNVTAISCKSDALWVASGKMLYSLNMNSKAKHFEVRTDNIINDIFIDETNNVVWLSIYGKGLGQYTGKQIKYLTEENGLSSNYTTALLKDQYGLLWVGTDGSGLNRFSGFQFVHYTFNKRKSGSAIMDIMRHNNALWFASYGNGVIKKTGNKVQEFDMNYGLPSNTYYALEITEPNTLWMASRTNGLVKMNLVSGKISNYNSSNSPLSNNLLYLNKDANNNLLVSSRDKGLFVYHKHEWLQISSKNGLPDNHINYMFFDHSDNLWLATASSGIVKIDKEDLEAFMNESSSIIKYELFNLQEQAEYQQVFTLTEDANGIIWYGLFGGGVGYIKNGEVQPMSLNHQLSSQNVYGLVYDNEANTLWVGTDKGIASVQLTNQSVAEQVRVLSSGDGFIGVECNRNAMFLDTLQHGLWIGTVKGVTRFVPEEYSPPSIAPRLMITDFSYQEQKLPVVTYKNPDSIEWDKVPVIPYDSNNVAIHFKGIDQWQPNEVRYQWILEGLKDEWHDLRKQQVTEYTYLPPGKYVFKLKAVGGRGIWSEYALHLPFVVNTPFYKTNTFYILLIVFLLSAIALYVYMRQLSLQKRNRKLREAVMERTEALNNEKLIVEQQKEELRAQTEHLERANHELEKLSLVASKTDNAVLIADKEGRWEWINEGFTKMYGYSLQEFMAERGETILTSSTSNKISHILDEAVHLKKSVTYTAKGYKRDGSEMWVQSTLTPVFDEDGELKRYVVIDTDITHIKRINNELRKLSLVASKTDNSVIMMDGKGKIEWVNDAFHRFYDLSLEEFKTLYQKTIFDLHEGVEQFFNVEEIVQSRKSKTFVSSFVTRKGVHKWIQSVVTPVFGVGYGSEQLIAIETDITRIKEVEEEVKEQRKKSDELLLNILPAETAEELKSQGIAQPRFYSSASVLFADFKDFTAYCEELSPKQLVSELREYFNAFDDILEKFYIEKIKTIGDAYMCAGGLPIRNRSHPFDIVLTALEIQLITSRINDNKIAEGRHPWELRIGVHTGDLVAGVVGKKKFAYDIWGETVNIASRMESACEVGRINISGDTYEIIKDFFTCKYRGKIEARNIGKYDMYFVEGIKPEYAKDPEGVVPNAKFREHLAKL</sequence>
<dbReference type="PANTHER" id="PTHR11920">
    <property type="entry name" value="GUANYLYL CYCLASE"/>
    <property type="match status" value="1"/>
</dbReference>
<dbReference type="PROSITE" id="PS50113">
    <property type="entry name" value="PAC"/>
    <property type="match status" value="2"/>
</dbReference>
<evidence type="ECO:0000259" key="12">
    <source>
        <dbReference type="PROSITE" id="PS50125"/>
    </source>
</evidence>
<accession>A0A0S2HXA7</accession>
<dbReference type="InterPro" id="IPR000700">
    <property type="entry name" value="PAS-assoc_C"/>
</dbReference>
<protein>
    <submittedName>
        <fullName evidence="13">Adenylate cyclase</fullName>
        <ecNumber evidence="13">4.6.1.1</ecNumber>
    </submittedName>
</protein>
<feature type="coiled-coil region" evidence="8">
    <location>
        <begin position="1049"/>
        <end position="1076"/>
    </location>
</feature>
<dbReference type="SMART" id="SM00086">
    <property type="entry name" value="PAC"/>
    <property type="match status" value="2"/>
</dbReference>
<dbReference type="KEGG" id="blq:L21SP5_01011"/>
<dbReference type="SUPFAM" id="SSF55073">
    <property type="entry name" value="Nucleotide cyclase"/>
    <property type="match status" value="1"/>
</dbReference>
<feature type="domain" description="Guanylate cyclase" evidence="12">
    <location>
        <begin position="1101"/>
        <end position="1232"/>
    </location>
</feature>
<name>A0A0S2HXA7_9BACT</name>
<dbReference type="SUPFAM" id="SSF55785">
    <property type="entry name" value="PYP-like sensor domain (PAS domain)"/>
    <property type="match status" value="2"/>
</dbReference>
<evidence type="ECO:0000259" key="11">
    <source>
        <dbReference type="PROSITE" id="PS50113"/>
    </source>
</evidence>
<feature type="coiled-coil region" evidence="8">
    <location>
        <begin position="788"/>
        <end position="825"/>
    </location>
</feature>
<dbReference type="InterPro" id="IPR001054">
    <property type="entry name" value="A/G_cyclase"/>
</dbReference>
<dbReference type="EMBL" id="CP013118">
    <property type="protein sequence ID" value="ALO14678.1"/>
    <property type="molecule type" value="Genomic_DNA"/>
</dbReference>
<dbReference type="InterPro" id="IPR018297">
    <property type="entry name" value="A/G_cyclase_CS"/>
</dbReference>
<dbReference type="Gene3D" id="2.60.40.10">
    <property type="entry name" value="Immunoglobulins"/>
    <property type="match status" value="1"/>
</dbReference>
<evidence type="ECO:0000256" key="1">
    <source>
        <dbReference type="ARBA" id="ARBA00004370"/>
    </source>
</evidence>
<evidence type="ECO:0000256" key="9">
    <source>
        <dbReference type="SAM" id="Phobius"/>
    </source>
</evidence>
<dbReference type="InterPro" id="IPR011047">
    <property type="entry name" value="Quinoprotein_ADH-like_sf"/>
</dbReference>
<dbReference type="InterPro" id="IPR015943">
    <property type="entry name" value="WD40/YVTN_repeat-like_dom_sf"/>
</dbReference>
<dbReference type="Pfam" id="PF00211">
    <property type="entry name" value="Guanylate_cyc"/>
    <property type="match status" value="1"/>
</dbReference>
<dbReference type="SMART" id="SM00044">
    <property type="entry name" value="CYCc"/>
    <property type="match status" value="1"/>
</dbReference>
<dbReference type="NCBIfam" id="TIGR00229">
    <property type="entry name" value="sensory_box"/>
    <property type="match status" value="2"/>
</dbReference>
<dbReference type="RefSeq" id="WP_057952199.1">
    <property type="nucleotide sequence ID" value="NZ_CP013118.1"/>
</dbReference>
<dbReference type="CDD" id="cd07302">
    <property type="entry name" value="CHD"/>
    <property type="match status" value="1"/>
</dbReference>
<feature type="domain" description="PAC" evidence="11">
    <location>
        <begin position="1013"/>
        <end position="1065"/>
    </location>
</feature>
<dbReference type="Gene3D" id="2.130.10.10">
    <property type="entry name" value="YVTN repeat-like/Quinoprotein amine dehydrogenase"/>
    <property type="match status" value="3"/>
</dbReference>
<dbReference type="GO" id="GO:0004016">
    <property type="term" value="F:adenylate cyclase activity"/>
    <property type="evidence" value="ECO:0007669"/>
    <property type="project" value="UniProtKB-EC"/>
</dbReference>
<evidence type="ECO:0000256" key="7">
    <source>
        <dbReference type="RuleBase" id="RU000405"/>
    </source>
</evidence>
<evidence type="ECO:0000313" key="13">
    <source>
        <dbReference type="EMBL" id="ALO14678.1"/>
    </source>
</evidence>
<dbReference type="Gene3D" id="3.30.450.20">
    <property type="entry name" value="PAS domain"/>
    <property type="match status" value="2"/>
</dbReference>
<dbReference type="Pfam" id="PF07495">
    <property type="entry name" value="Y_Y_Y"/>
    <property type="match status" value="1"/>
</dbReference>
<keyword evidence="4 9" id="KW-1133">Transmembrane helix</keyword>
<evidence type="ECO:0000256" key="8">
    <source>
        <dbReference type="SAM" id="Coils"/>
    </source>
</evidence>
<dbReference type="Pfam" id="PF13426">
    <property type="entry name" value="PAS_9"/>
    <property type="match status" value="2"/>
</dbReference>
<dbReference type="InterPro" id="IPR029787">
    <property type="entry name" value="Nucleotide_cyclase"/>
</dbReference>
<feature type="domain" description="PAC" evidence="11">
    <location>
        <begin position="891"/>
        <end position="943"/>
    </location>
</feature>
<dbReference type="PROSITE" id="PS00452">
    <property type="entry name" value="GUANYLATE_CYCLASE_1"/>
    <property type="match status" value="1"/>
</dbReference>
<dbReference type="PANTHER" id="PTHR11920:SF335">
    <property type="entry name" value="GUANYLATE CYCLASE"/>
    <property type="match status" value="1"/>
</dbReference>
<dbReference type="InterPro" id="IPR050401">
    <property type="entry name" value="Cyclic_nucleotide_synthase"/>
</dbReference>
<dbReference type="STRING" id="1307839.L21SP5_01011"/>
<dbReference type="GO" id="GO:0016020">
    <property type="term" value="C:membrane"/>
    <property type="evidence" value="ECO:0007669"/>
    <property type="project" value="UniProtKB-SubCell"/>
</dbReference>
<evidence type="ECO:0000259" key="10">
    <source>
        <dbReference type="PROSITE" id="PS50112"/>
    </source>
</evidence>
<dbReference type="Gene3D" id="3.30.70.1230">
    <property type="entry name" value="Nucleotide cyclase"/>
    <property type="match status" value="1"/>
</dbReference>
<evidence type="ECO:0000313" key="14">
    <source>
        <dbReference type="Proteomes" id="UP000064893"/>
    </source>
</evidence>
<keyword evidence="6 7" id="KW-0456">Lyase</keyword>
<dbReference type="SMART" id="SM00091">
    <property type="entry name" value="PAS"/>
    <property type="match status" value="2"/>
</dbReference>
<dbReference type="Pfam" id="PF07494">
    <property type="entry name" value="Reg_prop"/>
    <property type="match status" value="1"/>
</dbReference>
<organism evidence="13 14">
    <name type="scientific">Salinivirga cyanobacteriivorans</name>
    <dbReference type="NCBI Taxonomy" id="1307839"/>
    <lineage>
        <taxon>Bacteria</taxon>
        <taxon>Pseudomonadati</taxon>
        <taxon>Bacteroidota</taxon>
        <taxon>Bacteroidia</taxon>
        <taxon>Bacteroidales</taxon>
        <taxon>Salinivirgaceae</taxon>
        <taxon>Salinivirga</taxon>
    </lineage>
</organism>
<proteinExistence type="inferred from homology"/>
<dbReference type="OrthoDB" id="1116352at2"/>
<comment type="similarity">
    <text evidence="7">Belongs to the adenylyl cyclase class-4/guanylyl cyclase family.</text>
</comment>
<keyword evidence="14" id="KW-1185">Reference proteome</keyword>
<dbReference type="GO" id="GO:0035556">
    <property type="term" value="P:intracellular signal transduction"/>
    <property type="evidence" value="ECO:0007669"/>
    <property type="project" value="InterPro"/>
</dbReference>
<keyword evidence="2 9" id="KW-0812">Transmembrane</keyword>
<comment type="subcellular location">
    <subcellularLocation>
        <location evidence="1">Membrane</location>
    </subcellularLocation>
</comment>
<dbReference type="PROSITE" id="PS50125">
    <property type="entry name" value="GUANYLATE_CYCLASE_2"/>
    <property type="match status" value="1"/>
</dbReference>
<dbReference type="InterPro" id="IPR011110">
    <property type="entry name" value="Reg_prop"/>
</dbReference>
<dbReference type="GO" id="GO:0009190">
    <property type="term" value="P:cyclic nucleotide biosynthetic process"/>
    <property type="evidence" value="ECO:0007669"/>
    <property type="project" value="InterPro"/>
</dbReference>
<keyword evidence="5 9" id="KW-0472">Membrane</keyword>
<feature type="transmembrane region" description="Helical" evidence="9">
    <location>
        <begin position="750"/>
        <end position="768"/>
    </location>
</feature>
<dbReference type="Proteomes" id="UP000064893">
    <property type="component" value="Chromosome"/>
</dbReference>
<dbReference type="InterPro" id="IPR001610">
    <property type="entry name" value="PAC"/>
</dbReference>
<dbReference type="SUPFAM" id="SSF63829">
    <property type="entry name" value="Calcium-dependent phosphotriesterase"/>
    <property type="match status" value="2"/>
</dbReference>
<keyword evidence="8" id="KW-0175">Coiled coil</keyword>
<dbReference type="PROSITE" id="PS50112">
    <property type="entry name" value="PAS"/>
    <property type="match status" value="1"/>
</dbReference>
<dbReference type="PATRIC" id="fig|1307839.3.peg.1095"/>
<evidence type="ECO:0000256" key="6">
    <source>
        <dbReference type="ARBA" id="ARBA00023239"/>
    </source>
</evidence>
<gene>
    <name evidence="13" type="primary">cya_1</name>
    <name evidence="13" type="ORF">L21SP5_01011</name>
</gene>
<keyword evidence="3" id="KW-0547">Nucleotide-binding</keyword>
<dbReference type="GO" id="GO:0000166">
    <property type="term" value="F:nucleotide binding"/>
    <property type="evidence" value="ECO:0007669"/>
    <property type="project" value="UniProtKB-KW"/>
</dbReference>
<dbReference type="InterPro" id="IPR011123">
    <property type="entry name" value="Y_Y_Y"/>
</dbReference>
<evidence type="ECO:0000256" key="3">
    <source>
        <dbReference type="ARBA" id="ARBA00022741"/>
    </source>
</evidence>
<dbReference type="InterPro" id="IPR013783">
    <property type="entry name" value="Ig-like_fold"/>
</dbReference>
<dbReference type="InterPro" id="IPR000014">
    <property type="entry name" value="PAS"/>
</dbReference>